<gene>
    <name evidence="2" type="ORF">GCM10007388_27960</name>
</gene>
<dbReference type="EMBL" id="BMWW01000004">
    <property type="protein sequence ID" value="GGY92954.1"/>
    <property type="molecule type" value="Genomic_DNA"/>
</dbReference>
<evidence type="ECO:0000313" key="3">
    <source>
        <dbReference type="Proteomes" id="UP000619512"/>
    </source>
</evidence>
<evidence type="ECO:0000313" key="2">
    <source>
        <dbReference type="EMBL" id="GGY92954.1"/>
    </source>
</evidence>
<dbReference type="AlphaFoldDB" id="A0AA87YDA4"/>
<protein>
    <recommendedName>
        <fullName evidence="4">PAAR domain-containing protein</fullName>
    </recommendedName>
</protein>
<evidence type="ECO:0000256" key="1">
    <source>
        <dbReference type="SAM" id="MobiDB-lite"/>
    </source>
</evidence>
<dbReference type="Pfam" id="PF05488">
    <property type="entry name" value="PAAR_motif"/>
    <property type="match status" value="1"/>
</dbReference>
<accession>A0AA87YDA4</accession>
<organism evidence="2 3">
    <name type="scientific">Pseudoduganella plicata</name>
    <dbReference type="NCBI Taxonomy" id="321984"/>
    <lineage>
        <taxon>Bacteria</taxon>
        <taxon>Pseudomonadati</taxon>
        <taxon>Pseudomonadota</taxon>
        <taxon>Betaproteobacteria</taxon>
        <taxon>Burkholderiales</taxon>
        <taxon>Oxalobacteraceae</taxon>
        <taxon>Telluria group</taxon>
        <taxon>Pseudoduganella</taxon>
    </lineage>
</organism>
<dbReference type="Proteomes" id="UP000619512">
    <property type="component" value="Unassembled WGS sequence"/>
</dbReference>
<dbReference type="Gene3D" id="2.60.200.60">
    <property type="match status" value="1"/>
</dbReference>
<dbReference type="CDD" id="cd14744">
    <property type="entry name" value="PAAR_CT_2"/>
    <property type="match status" value="1"/>
</dbReference>
<proteinExistence type="predicted"/>
<reference evidence="2" key="2">
    <citation type="submission" date="2022-12" db="EMBL/GenBank/DDBJ databases">
        <authorList>
            <person name="Sun Q."/>
            <person name="Kim S."/>
        </authorList>
    </citation>
    <scope>NUCLEOTIDE SEQUENCE</scope>
    <source>
        <strain evidence="2">KCTC 12344</strain>
    </source>
</reference>
<sequence>MDLTGDHMKDSKGRGVVRLGDKTSHGGKVISACSDFKVLNKAVVLQGDKVVCPKCKGTFPIQPKKGDRTHDGKLVAYDGDKAVCGAKLLSSIQ</sequence>
<dbReference type="InterPro" id="IPR008727">
    <property type="entry name" value="PAAR_motif"/>
</dbReference>
<comment type="caution">
    <text evidence="2">The sequence shown here is derived from an EMBL/GenBank/DDBJ whole genome shotgun (WGS) entry which is preliminary data.</text>
</comment>
<name>A0AA87YDA4_9BURK</name>
<feature type="region of interest" description="Disordered" evidence="1">
    <location>
        <begin position="1"/>
        <end position="20"/>
    </location>
</feature>
<reference evidence="2" key="1">
    <citation type="journal article" date="2014" name="Int. J. Syst. Evol. Microbiol.">
        <title>Complete genome sequence of Corynebacterium casei LMG S-19264T (=DSM 44701T), isolated from a smear-ripened cheese.</title>
        <authorList>
            <consortium name="US DOE Joint Genome Institute (JGI-PGF)"/>
            <person name="Walter F."/>
            <person name="Albersmeier A."/>
            <person name="Kalinowski J."/>
            <person name="Ruckert C."/>
        </authorList>
    </citation>
    <scope>NUCLEOTIDE SEQUENCE</scope>
    <source>
        <strain evidence="2">KCTC 12344</strain>
    </source>
</reference>
<evidence type="ECO:0008006" key="4">
    <source>
        <dbReference type="Google" id="ProtNLM"/>
    </source>
</evidence>